<organism evidence="3">
    <name type="scientific">Ying Kou virus</name>
    <dbReference type="NCBI Taxonomy" id="2479372"/>
    <lineage>
        <taxon>Viruses</taxon>
        <taxon>Riboviria</taxon>
        <taxon>Negevirus</taxon>
    </lineage>
</organism>
<evidence type="ECO:0000256" key="1">
    <source>
        <dbReference type="SAM" id="Phobius"/>
    </source>
</evidence>
<accession>A0A3G1Z1N2</accession>
<dbReference type="InterPro" id="IPR032433">
    <property type="entry name" value="DiSB-ORF2_chro"/>
</dbReference>
<keyword evidence="1" id="KW-0472">Membrane</keyword>
<keyword evidence="1" id="KW-0812">Transmembrane</keyword>
<feature type="transmembrane region" description="Helical" evidence="1">
    <location>
        <begin position="325"/>
        <end position="348"/>
    </location>
</feature>
<protein>
    <recommendedName>
        <fullName evidence="2">Putative virion glycoprotein N-terminal domain-containing protein</fullName>
    </recommendedName>
</protein>
<dbReference type="RefSeq" id="YP_009552740.1">
    <property type="nucleotide sequence ID" value="NC_040636.1"/>
</dbReference>
<feature type="domain" description="Putative virion glycoprotein N-terminal" evidence="2">
    <location>
        <begin position="61"/>
        <end position="343"/>
    </location>
</feature>
<dbReference type="Proteomes" id="UP000289534">
    <property type="component" value="Genome"/>
</dbReference>
<dbReference type="KEGG" id="vg:41702924"/>
<dbReference type="Pfam" id="PF16506">
    <property type="entry name" value="DiSB-ORF2_chro"/>
    <property type="match status" value="1"/>
</dbReference>
<proteinExistence type="predicted"/>
<sequence>MLLMILIISVVPFVRSAVFVKDVTAQLQNTRERLILYSKIKPRSHFVGEYDVTPYSFEKECMSIYRTNDWLFANCELPAHCSTPLVSKINKNWLGQEIVLCHGVHPVVDTPRLEFFTVDFIPQTFSFGRPISFEFGKVSNFTNFQPVSFFEWFYVVRGPDGYGIVPKFCSETFRNSTALPPNVEIHSDGDSLCLRRVLFDKNDCRPTFYESFTGLLFKYNFPVQFDGAPFSQGAYASTNNKVIGADHYTTSNSGKLPTHIIDKVGRSYMVTYSSYEDPEPIYIVKATQVVPFEDSECFPIVSKYQSPIEHILKKISNFFRDEIEYLLEFFLVVAEKIASILVAIIGELLSLITTLIPYGELFYTSFFLACVTYVFTRDVLLSVFPTVSIYLLRIYLKTVIN</sequence>
<name>A0A3G1Z1N2_9VIRU</name>
<gene>
    <name evidence="3" type="primary">ORF2</name>
</gene>
<evidence type="ECO:0000259" key="2">
    <source>
        <dbReference type="Pfam" id="PF16506"/>
    </source>
</evidence>
<dbReference type="EMBL" id="MG735195">
    <property type="protein sequence ID" value="AYL60136.1"/>
    <property type="molecule type" value="Genomic_RNA"/>
</dbReference>
<keyword evidence="1" id="KW-1133">Transmembrane helix</keyword>
<feature type="transmembrane region" description="Helical" evidence="1">
    <location>
        <begin position="380"/>
        <end position="396"/>
    </location>
</feature>
<reference evidence="3" key="1">
    <citation type="submission" date="2017-12" db="EMBL/GenBank/DDBJ databases">
        <title>YingKou virus : a novel negevirus isolated from Culex pipiens pallens in Liaoning province of China.</title>
        <authorList>
            <person name="Wang Z."/>
            <person name="Gu S."/>
        </authorList>
    </citation>
    <scope>NUCLEOTIDE SEQUENCE [LARGE SCALE GENOMIC DNA]</scope>
    <source>
        <strain evidence="3">YK1714</strain>
    </source>
</reference>
<evidence type="ECO:0000313" key="3">
    <source>
        <dbReference type="EMBL" id="AYL60136.1"/>
    </source>
</evidence>
<dbReference type="GeneID" id="41702924"/>